<keyword evidence="2" id="KW-1133">Transmembrane helix</keyword>
<organism evidence="3 4">
    <name type="scientific">Panagrolaimus superbus</name>
    <dbReference type="NCBI Taxonomy" id="310955"/>
    <lineage>
        <taxon>Eukaryota</taxon>
        <taxon>Metazoa</taxon>
        <taxon>Ecdysozoa</taxon>
        <taxon>Nematoda</taxon>
        <taxon>Chromadorea</taxon>
        <taxon>Rhabditida</taxon>
        <taxon>Tylenchina</taxon>
        <taxon>Panagrolaimomorpha</taxon>
        <taxon>Panagrolaimoidea</taxon>
        <taxon>Panagrolaimidae</taxon>
        <taxon>Panagrolaimus</taxon>
    </lineage>
</organism>
<evidence type="ECO:0000256" key="1">
    <source>
        <dbReference type="SAM" id="MobiDB-lite"/>
    </source>
</evidence>
<dbReference type="Proteomes" id="UP000887577">
    <property type="component" value="Unplaced"/>
</dbReference>
<proteinExistence type="predicted"/>
<feature type="transmembrane region" description="Helical" evidence="2">
    <location>
        <begin position="104"/>
        <end position="126"/>
    </location>
</feature>
<feature type="region of interest" description="Disordered" evidence="1">
    <location>
        <begin position="35"/>
        <end position="74"/>
    </location>
</feature>
<feature type="compositionally biased region" description="Low complexity" evidence="1">
    <location>
        <begin position="35"/>
        <end position="45"/>
    </location>
</feature>
<name>A0A914YHP4_9BILA</name>
<evidence type="ECO:0000256" key="2">
    <source>
        <dbReference type="SAM" id="Phobius"/>
    </source>
</evidence>
<accession>A0A914YHP4</accession>
<evidence type="ECO:0000313" key="3">
    <source>
        <dbReference type="Proteomes" id="UP000887577"/>
    </source>
</evidence>
<keyword evidence="2" id="KW-0812">Transmembrane</keyword>
<dbReference type="WBParaSite" id="PSU_v2.g16827.t1">
    <property type="protein sequence ID" value="PSU_v2.g16827.t1"/>
    <property type="gene ID" value="PSU_v2.g16827"/>
</dbReference>
<keyword evidence="2" id="KW-0472">Membrane</keyword>
<reference evidence="4" key="1">
    <citation type="submission" date="2022-11" db="UniProtKB">
        <authorList>
            <consortium name="WormBaseParasite"/>
        </authorList>
    </citation>
    <scope>IDENTIFICATION</scope>
</reference>
<keyword evidence="3" id="KW-1185">Reference proteome</keyword>
<sequence>MTTFIEMNTVTVSPPPYVPRNTEPTFKKADLDITATPPTTPVNPALIPQQERPGEIPGGPTPNGSPEPNAASNTRIEMPVQNLECCTNVRCCCNLKFLWLNFQVFVLAAFNFGCAFSALVGFFNLMW</sequence>
<dbReference type="AlphaFoldDB" id="A0A914YHP4"/>
<evidence type="ECO:0000313" key="4">
    <source>
        <dbReference type="WBParaSite" id="PSU_v2.g16827.t1"/>
    </source>
</evidence>
<protein>
    <submittedName>
        <fullName evidence="4">Uncharacterized protein</fullName>
    </submittedName>
</protein>